<protein>
    <recommendedName>
        <fullName evidence="4">Nicotinate-nucleotide adenylyltransferase</fullName>
    </recommendedName>
</protein>
<dbReference type="SUPFAM" id="SSF160574">
    <property type="entry name" value="BT0923-like"/>
    <property type="match status" value="1"/>
</dbReference>
<dbReference type="EMBL" id="BMIC01000002">
    <property type="protein sequence ID" value="GFZ84968.1"/>
    <property type="molecule type" value="Genomic_DNA"/>
</dbReference>
<organism evidence="2 3">
    <name type="scientific">Aquaticitalea lipolytica</name>
    <dbReference type="NCBI Taxonomy" id="1247562"/>
    <lineage>
        <taxon>Bacteria</taxon>
        <taxon>Pseudomonadati</taxon>
        <taxon>Bacteroidota</taxon>
        <taxon>Flavobacteriia</taxon>
        <taxon>Flavobacteriales</taxon>
        <taxon>Flavobacteriaceae</taxon>
        <taxon>Aquaticitalea</taxon>
    </lineage>
</organism>
<comment type="caution">
    <text evidence="2">The sequence shown here is derived from an EMBL/GenBank/DDBJ whole genome shotgun (WGS) entry which is preliminary data.</text>
</comment>
<name>A0A8J2XGQ5_9FLAO</name>
<keyword evidence="1" id="KW-0732">Signal</keyword>
<evidence type="ECO:0000313" key="3">
    <source>
        <dbReference type="Proteomes" id="UP000598120"/>
    </source>
</evidence>
<evidence type="ECO:0000256" key="1">
    <source>
        <dbReference type="SAM" id="SignalP"/>
    </source>
</evidence>
<proteinExistence type="predicted"/>
<evidence type="ECO:0008006" key="4">
    <source>
        <dbReference type="Google" id="ProtNLM"/>
    </source>
</evidence>
<dbReference type="Proteomes" id="UP000598120">
    <property type="component" value="Unassembled WGS sequence"/>
</dbReference>
<feature type="signal peptide" evidence="1">
    <location>
        <begin position="1"/>
        <end position="19"/>
    </location>
</feature>
<feature type="chain" id="PRO_5035313007" description="Nicotinate-nucleotide adenylyltransferase" evidence="1">
    <location>
        <begin position="20"/>
        <end position="173"/>
    </location>
</feature>
<dbReference type="RefSeq" id="WP_188605740.1">
    <property type="nucleotide sequence ID" value="NZ_BMIC01000002.1"/>
</dbReference>
<keyword evidence="3" id="KW-1185">Reference proteome</keyword>
<sequence length="173" mass="19707">MKTYVLGFILLGITNLNFAQNELAYVAVNNMDMLENSRVEATMLNTNFVEAFKLSKVPQRAQNFQKYVASYDISETSVYATKENTTYTVVFKEGDNTITNVYDQGGVILASDQSFTNIRLPYDIMANLAKSHPGWAFDKIQCDIKYMPNKTPLITYKVVLRQDDKRKMIKLSA</sequence>
<reference evidence="2 3" key="1">
    <citation type="journal article" date="2014" name="Int. J. Syst. Evol. Microbiol.">
        <title>Complete genome sequence of Corynebacterium casei LMG S-19264T (=DSM 44701T), isolated from a smear-ripened cheese.</title>
        <authorList>
            <consortium name="US DOE Joint Genome Institute (JGI-PGF)"/>
            <person name="Walter F."/>
            <person name="Albersmeier A."/>
            <person name="Kalinowski J."/>
            <person name="Ruckert C."/>
        </authorList>
    </citation>
    <scope>NUCLEOTIDE SEQUENCE [LARGE SCALE GENOMIC DNA]</scope>
    <source>
        <strain evidence="2 3">CGMCC 1.15295</strain>
    </source>
</reference>
<accession>A0A8J2XGQ5</accession>
<gene>
    <name evidence="2" type="ORF">GCM10011531_15000</name>
</gene>
<evidence type="ECO:0000313" key="2">
    <source>
        <dbReference type="EMBL" id="GFZ84968.1"/>
    </source>
</evidence>
<dbReference type="AlphaFoldDB" id="A0A8J2XGQ5"/>